<comment type="caution">
    <text evidence="2">The sequence shown here is derived from an EMBL/GenBank/DDBJ whole genome shotgun (WGS) entry which is preliminary data.</text>
</comment>
<accession>A0A812RIB0</accession>
<evidence type="ECO:0000256" key="1">
    <source>
        <dbReference type="SAM" id="SignalP"/>
    </source>
</evidence>
<organism evidence="2 3">
    <name type="scientific">Symbiodinium necroappetens</name>
    <dbReference type="NCBI Taxonomy" id="1628268"/>
    <lineage>
        <taxon>Eukaryota</taxon>
        <taxon>Sar</taxon>
        <taxon>Alveolata</taxon>
        <taxon>Dinophyceae</taxon>
        <taxon>Suessiales</taxon>
        <taxon>Symbiodiniaceae</taxon>
        <taxon>Symbiodinium</taxon>
    </lineage>
</organism>
<sequence>MVGARAFQTSLLSLCALLFWCCGLGLAAAGGGEAECASVSAKHVKADMEAMSALQKGLHDRELARETTETTTIARPPMSELATDAYPGDTELQITNVSGFEVGDVIVVQDDSQLGEEREILEISEDEEPELVQYASDGSWFSDRKGKGRFKILPLKKKFLKVLHGLVRDLRKKLKKTTTTTT</sequence>
<dbReference type="EMBL" id="CAJNJA010019100">
    <property type="protein sequence ID" value="CAE7438616.1"/>
    <property type="molecule type" value="Genomic_DNA"/>
</dbReference>
<dbReference type="Proteomes" id="UP000601435">
    <property type="component" value="Unassembled WGS sequence"/>
</dbReference>
<name>A0A812RIB0_9DINO</name>
<evidence type="ECO:0000313" key="3">
    <source>
        <dbReference type="Proteomes" id="UP000601435"/>
    </source>
</evidence>
<dbReference type="AlphaFoldDB" id="A0A812RIB0"/>
<evidence type="ECO:0000313" key="2">
    <source>
        <dbReference type="EMBL" id="CAE7438616.1"/>
    </source>
</evidence>
<feature type="non-terminal residue" evidence="2">
    <location>
        <position position="1"/>
    </location>
</feature>
<feature type="signal peptide" evidence="1">
    <location>
        <begin position="1"/>
        <end position="27"/>
    </location>
</feature>
<gene>
    <name evidence="2" type="ORF">SNEC2469_LOCUS12059</name>
</gene>
<feature type="chain" id="PRO_5032482173" evidence="1">
    <location>
        <begin position="28"/>
        <end position="182"/>
    </location>
</feature>
<keyword evidence="1" id="KW-0732">Signal</keyword>
<protein>
    <submittedName>
        <fullName evidence="2">Uncharacterized protein</fullName>
    </submittedName>
</protein>
<proteinExistence type="predicted"/>
<reference evidence="2" key="1">
    <citation type="submission" date="2021-02" db="EMBL/GenBank/DDBJ databases">
        <authorList>
            <person name="Dougan E. K."/>
            <person name="Rhodes N."/>
            <person name="Thang M."/>
            <person name="Chan C."/>
        </authorList>
    </citation>
    <scope>NUCLEOTIDE SEQUENCE</scope>
</reference>
<keyword evidence="3" id="KW-1185">Reference proteome</keyword>